<dbReference type="AlphaFoldDB" id="F8CPF5"/>
<keyword evidence="2" id="KW-0560">Oxidoreductase</keyword>
<feature type="compositionally biased region" description="Basic and acidic residues" evidence="4">
    <location>
        <begin position="251"/>
        <end position="261"/>
    </location>
</feature>
<gene>
    <name evidence="5" type="ordered locus">LILAB_30180</name>
</gene>
<dbReference type="SUPFAM" id="SSF51735">
    <property type="entry name" value="NAD(P)-binding Rossmann-fold domains"/>
    <property type="match status" value="1"/>
</dbReference>
<organism evidence="5 6">
    <name type="scientific">Myxococcus fulvus (strain ATCC BAA-855 / HW-1)</name>
    <dbReference type="NCBI Taxonomy" id="483219"/>
    <lineage>
        <taxon>Bacteria</taxon>
        <taxon>Pseudomonadati</taxon>
        <taxon>Myxococcota</taxon>
        <taxon>Myxococcia</taxon>
        <taxon>Myxococcales</taxon>
        <taxon>Cystobacterineae</taxon>
        <taxon>Myxococcaceae</taxon>
        <taxon>Myxococcus</taxon>
    </lineage>
</organism>
<dbReference type="Gene3D" id="3.40.50.720">
    <property type="entry name" value="NAD(P)-binding Rossmann-like Domain"/>
    <property type="match status" value="1"/>
</dbReference>
<dbReference type="KEGG" id="mfu:LILAB_30180"/>
<dbReference type="PROSITE" id="PS00061">
    <property type="entry name" value="ADH_SHORT"/>
    <property type="match status" value="1"/>
</dbReference>
<dbReference type="PRINTS" id="PR00081">
    <property type="entry name" value="GDHRDH"/>
</dbReference>
<dbReference type="InterPro" id="IPR020904">
    <property type="entry name" value="Sc_DH/Rdtase_CS"/>
</dbReference>
<reference evidence="5 6" key="1">
    <citation type="journal article" date="2011" name="J. Bacteriol.">
        <title>Genome sequence of the halotolerant marine bacterium Myxococcus fulvus HW-1.</title>
        <authorList>
            <person name="Li Z.F."/>
            <person name="Li X."/>
            <person name="Liu H."/>
            <person name="Liu X."/>
            <person name="Han K."/>
            <person name="Wu Z.H."/>
            <person name="Hu W."/>
            <person name="Li F.F."/>
            <person name="Li Y.Z."/>
        </authorList>
    </citation>
    <scope>NUCLEOTIDE SEQUENCE [LARGE SCALE GENOMIC DNA]</scope>
    <source>
        <strain evidence="6">ATCC BAA-855 / HW-1</strain>
    </source>
</reference>
<evidence type="ECO:0000313" key="6">
    <source>
        <dbReference type="Proteomes" id="UP000000488"/>
    </source>
</evidence>
<comment type="similarity">
    <text evidence="1 3">Belongs to the short-chain dehydrogenases/reductases (SDR) family.</text>
</comment>
<dbReference type="NCBIfam" id="NF005495">
    <property type="entry name" value="PRK07109.1"/>
    <property type="match status" value="1"/>
</dbReference>
<evidence type="ECO:0000256" key="2">
    <source>
        <dbReference type="ARBA" id="ARBA00023002"/>
    </source>
</evidence>
<dbReference type="InterPro" id="IPR036291">
    <property type="entry name" value="NAD(P)-bd_dom_sf"/>
</dbReference>
<dbReference type="Proteomes" id="UP000000488">
    <property type="component" value="Chromosome"/>
</dbReference>
<protein>
    <submittedName>
        <fullName evidence="5">Short chain dehydrogenase</fullName>
    </submittedName>
</protein>
<dbReference type="GO" id="GO:0016491">
    <property type="term" value="F:oxidoreductase activity"/>
    <property type="evidence" value="ECO:0007669"/>
    <property type="project" value="UniProtKB-KW"/>
</dbReference>
<dbReference type="EMBL" id="CP002830">
    <property type="protein sequence ID" value="AEI67917.1"/>
    <property type="molecule type" value="Genomic_DNA"/>
</dbReference>
<dbReference type="Pfam" id="PF00106">
    <property type="entry name" value="adh_short"/>
    <property type="match status" value="1"/>
</dbReference>
<proteinExistence type="inferred from homology"/>
<dbReference type="InterPro" id="IPR002347">
    <property type="entry name" value="SDR_fam"/>
</dbReference>
<sequence length="308" mass="33770">MARTREALENAAEEVRLAGGQALVLPLDVADAEAVEAAADEAIRQWGRIDIWINDAMVSVLSPVQRMEAREYRRVTEVTYLGTVHGTLAALRRMLPRDEGHIIQIGSALAYRSIPLQSAYCASKAAIRAFTDSLRSELLHDGSRVRISMPQLPAVNTPQFDVVRSRLPKQAQPVPPIYQPEVIADAVVYLSRHPTRELWIGWSTAKALLGQKLLPGVLDRYLARKGYSGQQTDAPRPQRPDNVDTPIPGDRGAHGRFDDRARTRSSQLWLREHRATLGAVAGAVVAAAGLSLARRRGKPAPFAFSSPG</sequence>
<dbReference type="STRING" id="483219.LILAB_30180"/>
<dbReference type="HOGENOM" id="CLU_010194_2_1_7"/>
<dbReference type="PANTHER" id="PTHR44196">
    <property type="entry name" value="DEHYDROGENASE/REDUCTASE SDR FAMILY MEMBER 7B"/>
    <property type="match status" value="1"/>
</dbReference>
<evidence type="ECO:0000256" key="1">
    <source>
        <dbReference type="ARBA" id="ARBA00006484"/>
    </source>
</evidence>
<dbReference type="GO" id="GO:0016020">
    <property type="term" value="C:membrane"/>
    <property type="evidence" value="ECO:0007669"/>
    <property type="project" value="TreeGrafter"/>
</dbReference>
<dbReference type="PANTHER" id="PTHR44196:SF1">
    <property type="entry name" value="DEHYDROGENASE_REDUCTASE SDR FAMILY MEMBER 7B"/>
    <property type="match status" value="1"/>
</dbReference>
<evidence type="ECO:0000256" key="4">
    <source>
        <dbReference type="SAM" id="MobiDB-lite"/>
    </source>
</evidence>
<feature type="region of interest" description="Disordered" evidence="4">
    <location>
        <begin position="227"/>
        <end position="261"/>
    </location>
</feature>
<name>F8CPF5_MYXFH</name>
<evidence type="ECO:0000256" key="3">
    <source>
        <dbReference type="RuleBase" id="RU000363"/>
    </source>
</evidence>
<dbReference type="eggNOG" id="COG4221">
    <property type="taxonomic scope" value="Bacteria"/>
</dbReference>
<accession>F8CPF5</accession>
<evidence type="ECO:0000313" key="5">
    <source>
        <dbReference type="EMBL" id="AEI67917.1"/>
    </source>
</evidence>
<dbReference type="PRINTS" id="PR00080">
    <property type="entry name" value="SDRFAMILY"/>
</dbReference>